<feature type="region of interest" description="Disordered" evidence="1">
    <location>
        <begin position="1"/>
        <end position="37"/>
    </location>
</feature>
<organism evidence="3">
    <name type="scientific">Daucus carota subsp. sativus</name>
    <name type="common">Carrot</name>
    <dbReference type="NCBI Taxonomy" id="79200"/>
    <lineage>
        <taxon>Eukaryota</taxon>
        <taxon>Viridiplantae</taxon>
        <taxon>Streptophyta</taxon>
        <taxon>Embryophyta</taxon>
        <taxon>Tracheophyta</taxon>
        <taxon>Spermatophyta</taxon>
        <taxon>Magnoliopsida</taxon>
        <taxon>eudicotyledons</taxon>
        <taxon>Gunneridae</taxon>
        <taxon>Pentapetalae</taxon>
        <taxon>asterids</taxon>
        <taxon>campanulids</taxon>
        <taxon>Apiales</taxon>
        <taxon>Apiaceae</taxon>
        <taxon>Apioideae</taxon>
        <taxon>Scandiceae</taxon>
        <taxon>Daucinae</taxon>
        <taxon>Daucus</taxon>
        <taxon>Daucus sect. Daucus</taxon>
    </lineage>
</organism>
<reference evidence="3" key="1">
    <citation type="journal article" date="2016" name="Nat. Genet.">
        <title>A high-quality carrot genome assembly provides new insights into carotenoid accumulation and asterid genome evolution.</title>
        <authorList>
            <person name="Iorizzo M."/>
            <person name="Ellison S."/>
            <person name="Senalik D."/>
            <person name="Zeng P."/>
            <person name="Satapoomin P."/>
            <person name="Huang J."/>
            <person name="Bowman M."/>
            <person name="Iovene M."/>
            <person name="Sanseverino W."/>
            <person name="Cavagnaro P."/>
            <person name="Yildiz M."/>
            <person name="Macko-Podgorni A."/>
            <person name="Moranska E."/>
            <person name="Grzebelus E."/>
            <person name="Grzebelus D."/>
            <person name="Ashrafi H."/>
            <person name="Zheng Z."/>
            <person name="Cheng S."/>
            <person name="Spooner D."/>
            <person name="Van Deynze A."/>
            <person name="Simon P."/>
        </authorList>
    </citation>
    <scope>NUCLEOTIDE SEQUENCE [LARGE SCALE GENOMIC DNA]</scope>
    <source>
        <tissue evidence="3">Leaf</tissue>
    </source>
</reference>
<feature type="compositionally biased region" description="Polar residues" evidence="1">
    <location>
        <begin position="27"/>
        <end position="37"/>
    </location>
</feature>
<feature type="compositionally biased region" description="Basic and acidic residues" evidence="1">
    <location>
        <begin position="447"/>
        <end position="462"/>
    </location>
</feature>
<name>A0A164ZZ91_DAUCS</name>
<dbReference type="EMBL" id="LNRQ01000004">
    <property type="protein sequence ID" value="KZM96656.1"/>
    <property type="molecule type" value="Genomic_DNA"/>
</dbReference>
<comment type="caution">
    <text evidence="3">The sequence shown here is derived from an EMBL/GenBank/DDBJ whole genome shotgun (WGS) entry which is preliminary data.</text>
</comment>
<feature type="compositionally biased region" description="Low complexity" evidence="1">
    <location>
        <begin position="1"/>
        <end position="16"/>
    </location>
</feature>
<protein>
    <recommendedName>
        <fullName evidence="2">Transposase (putative) gypsy type domain-containing protein</fullName>
    </recommendedName>
</protein>
<feature type="compositionally biased region" description="Basic and acidic residues" evidence="1">
    <location>
        <begin position="171"/>
        <end position="186"/>
    </location>
</feature>
<dbReference type="AlphaFoldDB" id="A0A164ZZ91"/>
<feature type="region of interest" description="Disordered" evidence="1">
    <location>
        <begin position="699"/>
        <end position="719"/>
    </location>
</feature>
<dbReference type="Gramene" id="KZM96656">
    <property type="protein sequence ID" value="KZM96656"/>
    <property type="gene ID" value="DCAR_015982"/>
</dbReference>
<gene>
    <name evidence="3" type="ORF">DCAR_015982</name>
</gene>
<accession>A0A164ZZ91</accession>
<sequence length="719" mass="80525">MSESTSHSSHVSSPMSHFHHHQRGSAEFQQELNEISSTSRHPIDPAAAISEEAAVNIARVESSMHSGSSSLHLLLDPLWAKEDFHSLRDPEGWKGKQPSRPQGGLIDFSIIEDEPHPLSKEEADAQIEQMVKARRKGKHIDLSSESSDTPRDASLGEAYYDLGSSDDDSDPSWREGDPFPEYKDEFTTPEATSAELEEVTRSIDLCNYEYVPDPSEVEYVTTPQPELEGAITLGPLSDDTSSSSKPQSPRILACRDLSTSLSAEELVELVDSYRLRGRVVLPRPHQRCYRFNFPENGGRIPRLVLSSHLVRLGITSPLHPFIKDVCDFYHLAPLQINPNAYRSIIALYIIYGEEGFGTLDARTLGYFLQLKRSPKKDFGYVYFSVWPEYNGKSLVFGAPSNAGPWKGPFFYVYDVPRTARAHQAAPKGPREATLKGARVPKSPKASKAREQAKGKRHRDDIMSRSNSRGPPPFTAQGSTKFGVPITKEPQEKPPGLMADARKGFNLDEPSKRQRVDQAFAKWGHSHVSEQEIVSWTTCTREENNAALTKCLAEAWIRQASYNKENKHSASQLDRLDKENKVLKYKQLEHVNELTKLSEAHKEELKRETGSLRDELREARKWVAELEKEEGSLVKERVGLVKEVAALKAEKETVVAEALVEGQVTFMKSFMRQLPDFDWGQLGPATRDYAEELHLEMEAEAAKLAAGSGHDQSSNAQNDP</sequence>
<proteinExistence type="predicted"/>
<dbReference type="InterPro" id="IPR007321">
    <property type="entry name" value="Transposase_28"/>
</dbReference>
<feature type="compositionally biased region" description="Polar residues" evidence="1">
    <location>
        <begin position="709"/>
        <end position="719"/>
    </location>
</feature>
<feature type="region of interest" description="Disordered" evidence="1">
    <location>
        <begin position="421"/>
        <end position="495"/>
    </location>
</feature>
<dbReference type="STRING" id="79200.A0A164ZZ91"/>
<evidence type="ECO:0000313" key="3">
    <source>
        <dbReference type="EMBL" id="KZM96656.1"/>
    </source>
</evidence>
<feature type="domain" description="Transposase (putative) gypsy type" evidence="2">
    <location>
        <begin position="305"/>
        <end position="344"/>
    </location>
</feature>
<dbReference type="Pfam" id="PF04195">
    <property type="entry name" value="Transposase_28"/>
    <property type="match status" value="1"/>
</dbReference>
<evidence type="ECO:0000256" key="1">
    <source>
        <dbReference type="SAM" id="MobiDB-lite"/>
    </source>
</evidence>
<feature type="region of interest" description="Disordered" evidence="1">
    <location>
        <begin position="134"/>
        <end position="190"/>
    </location>
</feature>
<evidence type="ECO:0000259" key="2">
    <source>
        <dbReference type="Pfam" id="PF04195"/>
    </source>
</evidence>